<dbReference type="SMART" id="SM00382">
    <property type="entry name" value="AAA"/>
    <property type="match status" value="1"/>
</dbReference>
<evidence type="ECO:0000313" key="10">
    <source>
        <dbReference type="EMBL" id="MCZ0703584.1"/>
    </source>
</evidence>
<dbReference type="GO" id="GO:0016887">
    <property type="term" value="F:ATP hydrolysis activity"/>
    <property type="evidence" value="ECO:0007669"/>
    <property type="project" value="InterPro"/>
</dbReference>
<keyword evidence="7" id="KW-1278">Translocase</keyword>
<dbReference type="GO" id="GO:0015087">
    <property type="term" value="F:cobalt ion transmembrane transporter activity"/>
    <property type="evidence" value="ECO:0007669"/>
    <property type="project" value="UniProtKB-ARBA"/>
</dbReference>
<keyword evidence="3" id="KW-0813">Transport</keyword>
<protein>
    <submittedName>
        <fullName evidence="10">Energy-coupling factor transporter ATPase</fullName>
    </submittedName>
</protein>
<sequence length="271" mass="30318">MKPTAILEVKDLTFRYDLRKEEKTLSAVSFSADPGEWIAVVGDNGSGKSTLSRLLVGLIDPEHGTIKIDGCVLGEQSKWSLRQQVGIVFQNPENQFIGTTVQDDVAFGLENVNIPFQEMKERVEAALKLVDMLELRDKDPSQLSGGQKQRVAIAGILALQPKLILLDEAFVMLDPQSRRGLFSVLQNLRKKQGITIISITHDRNEAALADRIIVMEQGELIQVDKPSSVFAKQEKLDAPFAEQLRRNLKSCGRNVPETYMTEDELVEWLCK</sequence>
<dbReference type="InterPro" id="IPR003593">
    <property type="entry name" value="AAA+_ATPase"/>
</dbReference>
<feature type="domain" description="ABC transporter" evidence="9">
    <location>
        <begin position="7"/>
        <end position="242"/>
    </location>
</feature>
<name>A0A9J6RD18_9BACI</name>
<evidence type="ECO:0000256" key="4">
    <source>
        <dbReference type="ARBA" id="ARBA00022475"/>
    </source>
</evidence>
<evidence type="ECO:0000256" key="6">
    <source>
        <dbReference type="ARBA" id="ARBA00022840"/>
    </source>
</evidence>
<gene>
    <name evidence="10" type="ORF">OWO01_10175</name>
</gene>
<dbReference type="SUPFAM" id="SSF52540">
    <property type="entry name" value="P-loop containing nucleoside triphosphate hydrolases"/>
    <property type="match status" value="1"/>
</dbReference>
<keyword evidence="5" id="KW-0547">Nucleotide-binding</keyword>
<comment type="subcellular location">
    <subcellularLocation>
        <location evidence="1">Cell membrane</location>
        <topology evidence="1">Peripheral membrane protein</topology>
    </subcellularLocation>
</comment>
<dbReference type="Proteomes" id="UP001084197">
    <property type="component" value="Unassembled WGS sequence"/>
</dbReference>
<reference evidence="10" key="1">
    <citation type="submission" date="2022-11" db="EMBL/GenBank/DDBJ databases">
        <title>WGS of Natronobacillus azotifigens 24KS-1, an anaerobic diazotrophic haloalkaliphile from soda-rich habitats.</title>
        <authorList>
            <person name="Sorokin D.Y."/>
            <person name="Merkel A.Y."/>
        </authorList>
    </citation>
    <scope>NUCLEOTIDE SEQUENCE</scope>
    <source>
        <strain evidence="10">24KS-1</strain>
    </source>
</reference>
<dbReference type="CDD" id="cd03225">
    <property type="entry name" value="ABC_cobalt_CbiO_domain1"/>
    <property type="match status" value="1"/>
</dbReference>
<dbReference type="InterPro" id="IPR017871">
    <property type="entry name" value="ABC_transporter-like_CS"/>
</dbReference>
<evidence type="ECO:0000256" key="7">
    <source>
        <dbReference type="ARBA" id="ARBA00022967"/>
    </source>
</evidence>
<dbReference type="NCBIfam" id="TIGR04520">
    <property type="entry name" value="ECF_ATPase_1"/>
    <property type="match status" value="1"/>
</dbReference>
<dbReference type="PROSITE" id="PS50893">
    <property type="entry name" value="ABC_TRANSPORTER_2"/>
    <property type="match status" value="1"/>
</dbReference>
<keyword evidence="4" id="KW-1003">Cell membrane</keyword>
<accession>A0A9J6RD18</accession>
<keyword evidence="11" id="KW-1185">Reference proteome</keyword>
<keyword evidence="8" id="KW-0472">Membrane</keyword>
<dbReference type="EMBL" id="JAPRAT010000019">
    <property type="protein sequence ID" value="MCZ0703584.1"/>
    <property type="molecule type" value="Genomic_DNA"/>
</dbReference>
<dbReference type="AlphaFoldDB" id="A0A9J6RD18"/>
<dbReference type="RefSeq" id="WP_268780348.1">
    <property type="nucleotide sequence ID" value="NZ_JAPRAT010000019.1"/>
</dbReference>
<dbReference type="Gene3D" id="3.40.50.300">
    <property type="entry name" value="P-loop containing nucleotide triphosphate hydrolases"/>
    <property type="match status" value="1"/>
</dbReference>
<dbReference type="InterPro" id="IPR015856">
    <property type="entry name" value="ABC_transpr_CbiO/EcfA_su"/>
</dbReference>
<dbReference type="GO" id="GO:0043190">
    <property type="term" value="C:ATP-binding cassette (ABC) transporter complex"/>
    <property type="evidence" value="ECO:0007669"/>
    <property type="project" value="TreeGrafter"/>
</dbReference>
<evidence type="ECO:0000313" key="11">
    <source>
        <dbReference type="Proteomes" id="UP001084197"/>
    </source>
</evidence>
<evidence type="ECO:0000256" key="5">
    <source>
        <dbReference type="ARBA" id="ARBA00022741"/>
    </source>
</evidence>
<evidence type="ECO:0000259" key="9">
    <source>
        <dbReference type="PROSITE" id="PS50893"/>
    </source>
</evidence>
<evidence type="ECO:0000256" key="2">
    <source>
        <dbReference type="ARBA" id="ARBA00005417"/>
    </source>
</evidence>
<keyword evidence="6" id="KW-0067">ATP-binding</keyword>
<dbReference type="InterPro" id="IPR027417">
    <property type="entry name" value="P-loop_NTPase"/>
</dbReference>
<evidence type="ECO:0000256" key="8">
    <source>
        <dbReference type="ARBA" id="ARBA00023136"/>
    </source>
</evidence>
<dbReference type="GO" id="GO:0005524">
    <property type="term" value="F:ATP binding"/>
    <property type="evidence" value="ECO:0007669"/>
    <property type="project" value="UniProtKB-KW"/>
</dbReference>
<dbReference type="InterPro" id="IPR030947">
    <property type="entry name" value="EcfA_1"/>
</dbReference>
<proteinExistence type="inferred from homology"/>
<dbReference type="Pfam" id="PF00005">
    <property type="entry name" value="ABC_tran"/>
    <property type="match status" value="1"/>
</dbReference>
<evidence type="ECO:0000256" key="3">
    <source>
        <dbReference type="ARBA" id="ARBA00022448"/>
    </source>
</evidence>
<organism evidence="10 11">
    <name type="scientific">Natronobacillus azotifigens</name>
    <dbReference type="NCBI Taxonomy" id="472978"/>
    <lineage>
        <taxon>Bacteria</taxon>
        <taxon>Bacillati</taxon>
        <taxon>Bacillota</taxon>
        <taxon>Bacilli</taxon>
        <taxon>Bacillales</taxon>
        <taxon>Bacillaceae</taxon>
        <taxon>Natronobacillus</taxon>
    </lineage>
</organism>
<dbReference type="NCBIfam" id="NF010167">
    <property type="entry name" value="PRK13648.1"/>
    <property type="match status" value="1"/>
</dbReference>
<dbReference type="PANTHER" id="PTHR43553">
    <property type="entry name" value="HEAVY METAL TRANSPORTER"/>
    <property type="match status" value="1"/>
</dbReference>
<dbReference type="PANTHER" id="PTHR43553:SF24">
    <property type="entry name" value="ENERGY-COUPLING FACTOR TRANSPORTER ATP-BINDING PROTEIN ECFA1"/>
    <property type="match status" value="1"/>
</dbReference>
<dbReference type="InterPro" id="IPR050095">
    <property type="entry name" value="ECF_ABC_transporter_ATP-bd"/>
</dbReference>
<dbReference type="InterPro" id="IPR003439">
    <property type="entry name" value="ABC_transporter-like_ATP-bd"/>
</dbReference>
<dbReference type="GO" id="GO:0042626">
    <property type="term" value="F:ATPase-coupled transmembrane transporter activity"/>
    <property type="evidence" value="ECO:0007669"/>
    <property type="project" value="TreeGrafter"/>
</dbReference>
<comment type="caution">
    <text evidence="10">The sequence shown here is derived from an EMBL/GenBank/DDBJ whole genome shotgun (WGS) entry which is preliminary data.</text>
</comment>
<dbReference type="PROSITE" id="PS00211">
    <property type="entry name" value="ABC_TRANSPORTER_1"/>
    <property type="match status" value="1"/>
</dbReference>
<evidence type="ECO:0000256" key="1">
    <source>
        <dbReference type="ARBA" id="ARBA00004202"/>
    </source>
</evidence>
<dbReference type="FunFam" id="3.40.50.300:FF:000224">
    <property type="entry name" value="Energy-coupling factor transporter ATP-binding protein EcfA"/>
    <property type="match status" value="1"/>
</dbReference>
<comment type="similarity">
    <text evidence="2">Belongs to the ABC transporter superfamily.</text>
</comment>